<dbReference type="Pfam" id="PF13030">
    <property type="entry name" value="DUF3891"/>
    <property type="match status" value="1"/>
</dbReference>
<dbReference type="AlphaFoldDB" id="A0ABD4T4L8"/>
<dbReference type="RefSeq" id="WP_166282748.1">
    <property type="nucleotide sequence ID" value="NZ_JTHE03000078.1"/>
</dbReference>
<evidence type="ECO:0000313" key="1">
    <source>
        <dbReference type="EMBL" id="MCM1983766.1"/>
    </source>
</evidence>
<evidence type="ECO:0000313" key="2">
    <source>
        <dbReference type="Proteomes" id="UP000031561"/>
    </source>
</evidence>
<accession>A0ABD4T4L8</accession>
<protein>
    <submittedName>
        <fullName evidence="1">DUF3891 family protein</fullName>
    </submittedName>
</protein>
<comment type="caution">
    <text evidence="1">The sequence shown here is derived from an EMBL/GenBank/DDBJ whole genome shotgun (WGS) entry which is preliminary data.</text>
</comment>
<proteinExistence type="predicted"/>
<dbReference type="EMBL" id="JTHE03000078">
    <property type="protein sequence ID" value="MCM1983766.1"/>
    <property type="molecule type" value="Genomic_DNA"/>
</dbReference>
<dbReference type="Proteomes" id="UP000031561">
    <property type="component" value="Unassembled WGS sequence"/>
</dbReference>
<gene>
    <name evidence="1" type="ORF">QQ91_0013160</name>
</gene>
<keyword evidence="2" id="KW-1185">Reference proteome</keyword>
<keyword evidence="1" id="KW-0614">Plasmid</keyword>
<organism evidence="1 2">
    <name type="scientific">Lyngbya confervoides BDU141951</name>
    <dbReference type="NCBI Taxonomy" id="1574623"/>
    <lineage>
        <taxon>Bacteria</taxon>
        <taxon>Bacillati</taxon>
        <taxon>Cyanobacteriota</taxon>
        <taxon>Cyanophyceae</taxon>
        <taxon>Oscillatoriophycideae</taxon>
        <taxon>Oscillatoriales</taxon>
        <taxon>Microcoleaceae</taxon>
        <taxon>Lyngbya</taxon>
    </lineage>
</organism>
<name>A0ABD4T4L8_9CYAN</name>
<dbReference type="InterPro" id="IPR024992">
    <property type="entry name" value="DUF3891"/>
</dbReference>
<geneLocation type="plasmid" evidence="1">
    <name>unnamed18</name>
</geneLocation>
<reference evidence="1 2" key="1">
    <citation type="journal article" date="2015" name="Genome Announc.">
        <title>Draft Genome Sequence of Filamentous Marine Cyanobacterium Lyngbya confervoides Strain BDU141951.</title>
        <authorList>
            <person name="Chandrababunaidu M.M."/>
            <person name="Sen D."/>
            <person name="Tripathy S."/>
        </authorList>
    </citation>
    <scope>NUCLEOTIDE SEQUENCE [LARGE SCALE GENOMIC DNA]</scope>
    <source>
        <strain evidence="1 2">BDU141951</strain>
    </source>
</reference>
<sequence>MIVNVTESGWEVIYHRAHALLAAQIASQWPLDRAPRLYETIAAISHHDDLEREWEDEAKITEAGAPQDFTLDQGVSVKQLTHLVEGARYRSRWVALLISMHVCFLHQQQAKSSKDLARFLEKQQDLQQHWRKAMGVTPEEASHAYEFMRWCDRLSLILAQRKIPAAGRSLEITRGFENQRYDLQQIDAPHRVTVQPWPFAASEFVVTVEAQYLSDLKYNSSQALEMALREKAEVRDIQWTFAAS</sequence>